<dbReference type="InterPro" id="IPR004441">
    <property type="entry name" value="rRNA_MeTrfase_TrmH"/>
</dbReference>
<dbReference type="Gene3D" id="3.40.1280.10">
    <property type="match status" value="1"/>
</dbReference>
<gene>
    <name evidence="5" type="ORF">EDD72_11262</name>
</gene>
<comment type="caution">
    <text evidence="5">The sequence shown here is derived from an EMBL/GenBank/DDBJ whole genome shotgun (WGS) entry which is preliminary data.</text>
</comment>
<dbReference type="Gene3D" id="3.30.1330.30">
    <property type="match status" value="1"/>
</dbReference>
<evidence type="ECO:0000313" key="5">
    <source>
        <dbReference type="EMBL" id="TCS81567.1"/>
    </source>
</evidence>
<dbReference type="InterPro" id="IPR029028">
    <property type="entry name" value="Alpha/beta_knot_MTases"/>
</dbReference>
<evidence type="ECO:0000256" key="1">
    <source>
        <dbReference type="ARBA" id="ARBA00007228"/>
    </source>
</evidence>
<feature type="domain" description="RNA 2-O ribose methyltransferase substrate binding" evidence="4">
    <location>
        <begin position="13"/>
        <end position="88"/>
    </location>
</feature>
<dbReference type="Pfam" id="PF00588">
    <property type="entry name" value="SpoU_methylase"/>
    <property type="match status" value="1"/>
</dbReference>
<dbReference type="GO" id="GO:0003723">
    <property type="term" value="F:RNA binding"/>
    <property type="evidence" value="ECO:0007669"/>
    <property type="project" value="InterPro"/>
</dbReference>
<dbReference type="InterPro" id="IPR029064">
    <property type="entry name" value="Ribosomal_eL30-like_sf"/>
</dbReference>
<dbReference type="GO" id="GO:0005829">
    <property type="term" value="C:cytosol"/>
    <property type="evidence" value="ECO:0007669"/>
    <property type="project" value="TreeGrafter"/>
</dbReference>
<dbReference type="InterPro" id="IPR013123">
    <property type="entry name" value="SpoU_subst-bd"/>
</dbReference>
<dbReference type="Pfam" id="PF08032">
    <property type="entry name" value="SpoU_sub_bind"/>
    <property type="match status" value="1"/>
</dbReference>
<proteinExistence type="inferred from homology"/>
<keyword evidence="6" id="KW-1185">Reference proteome</keyword>
<dbReference type="SUPFAM" id="SSF55315">
    <property type="entry name" value="L30e-like"/>
    <property type="match status" value="1"/>
</dbReference>
<dbReference type="CDD" id="cd18103">
    <property type="entry name" value="SpoU-like_RlmB"/>
    <property type="match status" value="1"/>
</dbReference>
<dbReference type="GO" id="GO:0006396">
    <property type="term" value="P:RNA processing"/>
    <property type="evidence" value="ECO:0007669"/>
    <property type="project" value="InterPro"/>
</dbReference>
<keyword evidence="2 5" id="KW-0489">Methyltransferase</keyword>
<dbReference type="OrthoDB" id="9794400at2"/>
<reference evidence="5 6" key="1">
    <citation type="submission" date="2019-03" db="EMBL/GenBank/DDBJ databases">
        <title>Genomic Encyclopedia of Type Strains, Phase IV (KMG-IV): sequencing the most valuable type-strain genomes for metagenomic binning, comparative biology and taxonomic classification.</title>
        <authorList>
            <person name="Goeker M."/>
        </authorList>
    </citation>
    <scope>NUCLEOTIDE SEQUENCE [LARGE SCALE GENOMIC DNA]</scope>
    <source>
        <strain evidence="5 6">DSM 23802</strain>
    </source>
</reference>
<protein>
    <submittedName>
        <fullName evidence="5">23S rRNA (Guanosine2251-2'-O)-methyltransferase</fullName>
    </submittedName>
</protein>
<dbReference type="NCBIfam" id="TIGR00186">
    <property type="entry name" value="rRNA_methyl_3"/>
    <property type="match status" value="1"/>
</dbReference>
<name>A0A4R3KEB1_9BACI</name>
<evidence type="ECO:0000259" key="4">
    <source>
        <dbReference type="SMART" id="SM00967"/>
    </source>
</evidence>
<evidence type="ECO:0000256" key="2">
    <source>
        <dbReference type="ARBA" id="ARBA00022603"/>
    </source>
</evidence>
<dbReference type="InterPro" id="IPR001537">
    <property type="entry name" value="SpoU_MeTrfase"/>
</dbReference>
<dbReference type="EMBL" id="SMAB01000012">
    <property type="protein sequence ID" value="TCS81567.1"/>
    <property type="molecule type" value="Genomic_DNA"/>
</dbReference>
<evidence type="ECO:0000256" key="3">
    <source>
        <dbReference type="ARBA" id="ARBA00022679"/>
    </source>
</evidence>
<accession>A0A4R3KEB1</accession>
<dbReference type="SMART" id="SM00967">
    <property type="entry name" value="SpoU_sub_bind"/>
    <property type="match status" value="1"/>
</dbReference>
<keyword evidence="3 5" id="KW-0808">Transferase</keyword>
<dbReference type="PANTHER" id="PTHR46429">
    <property type="entry name" value="23S RRNA (GUANOSINE-2'-O-)-METHYLTRANSFERASE RLMB"/>
    <property type="match status" value="1"/>
</dbReference>
<dbReference type="GO" id="GO:0032259">
    <property type="term" value="P:methylation"/>
    <property type="evidence" value="ECO:0007669"/>
    <property type="project" value="UniProtKB-KW"/>
</dbReference>
<dbReference type="InterPro" id="IPR029026">
    <property type="entry name" value="tRNA_m1G_MTases_N"/>
</dbReference>
<comment type="similarity">
    <text evidence="1">Belongs to the class IV-like SAM-binding methyltransferase superfamily. RNA methyltransferase TrmH family.</text>
</comment>
<dbReference type="SUPFAM" id="SSF75217">
    <property type="entry name" value="alpha/beta knot"/>
    <property type="match status" value="1"/>
</dbReference>
<organism evidence="5 6">
    <name type="scientific">Tepidibacillus fermentans</name>
    <dbReference type="NCBI Taxonomy" id="1281767"/>
    <lineage>
        <taxon>Bacteria</taxon>
        <taxon>Bacillati</taxon>
        <taxon>Bacillota</taxon>
        <taxon>Bacilli</taxon>
        <taxon>Bacillales</taxon>
        <taxon>Bacillaceae</taxon>
        <taxon>Tepidibacillus</taxon>
    </lineage>
</organism>
<dbReference type="GO" id="GO:0008173">
    <property type="term" value="F:RNA methyltransferase activity"/>
    <property type="evidence" value="ECO:0007669"/>
    <property type="project" value="InterPro"/>
</dbReference>
<sequence>MNKTKQNNQDQTYIMGKNSVFEALQSDRSINKIYIAEGIQKSSLHKLLTLAKEKRVITQFCPKKKLDQITENGNHQGVVASIASYEYSDLVDLVQKAKKGNKPPFFVLLDEIEDPHNLGSILRTSDVVGVDGVIIPKRRSVGLTATVSKTSAGAIEYVPVSRVTNLAQTIDFLKEEGFWIVGTDASAKQMYHEVDYKMPVVIVIGSEGKGISRLVREKCDYMVKLPMQGHVNSLNASVAAGIILYEVYRNRGF</sequence>
<dbReference type="Proteomes" id="UP000295788">
    <property type="component" value="Unassembled WGS sequence"/>
</dbReference>
<dbReference type="RefSeq" id="WP_132769274.1">
    <property type="nucleotide sequence ID" value="NZ_SMAB01000012.1"/>
</dbReference>
<dbReference type="AlphaFoldDB" id="A0A4R3KEB1"/>
<dbReference type="FunFam" id="3.40.1280.10:FF:000008">
    <property type="entry name" value="Group 3 RNA methyltransferase TrmH"/>
    <property type="match status" value="1"/>
</dbReference>
<evidence type="ECO:0000313" key="6">
    <source>
        <dbReference type="Proteomes" id="UP000295788"/>
    </source>
</evidence>
<dbReference type="PANTHER" id="PTHR46429:SF1">
    <property type="entry name" value="23S RRNA (GUANOSINE-2'-O-)-METHYLTRANSFERASE RLMB"/>
    <property type="match status" value="1"/>
</dbReference>